<keyword evidence="3" id="KW-1185">Reference proteome</keyword>
<feature type="compositionally biased region" description="Polar residues" evidence="1">
    <location>
        <begin position="1"/>
        <end position="11"/>
    </location>
</feature>
<evidence type="ECO:0000313" key="3">
    <source>
        <dbReference type="Proteomes" id="UP000250043"/>
    </source>
</evidence>
<feature type="compositionally biased region" description="Low complexity" evidence="1">
    <location>
        <begin position="209"/>
        <end position="222"/>
    </location>
</feature>
<proteinExistence type="predicted"/>
<dbReference type="EMBL" id="KV722511">
    <property type="protein sequence ID" value="OCH86806.1"/>
    <property type="molecule type" value="Genomic_DNA"/>
</dbReference>
<reference evidence="2 3" key="1">
    <citation type="submission" date="2016-07" db="EMBL/GenBank/DDBJ databases">
        <title>Draft genome of the white-rot fungus Obba rivulosa 3A-2.</title>
        <authorList>
            <consortium name="DOE Joint Genome Institute"/>
            <person name="Miettinen O."/>
            <person name="Riley R."/>
            <person name="Acob R."/>
            <person name="Barry K."/>
            <person name="Cullen D."/>
            <person name="De Vries R."/>
            <person name="Hainaut M."/>
            <person name="Hatakka A."/>
            <person name="Henrissat B."/>
            <person name="Hilden K."/>
            <person name="Kuo R."/>
            <person name="Labutti K."/>
            <person name="Lipzen A."/>
            <person name="Makela M.R."/>
            <person name="Sandor L."/>
            <person name="Spatafora J.W."/>
            <person name="Grigoriev I.V."/>
            <person name="Hibbett D.S."/>
        </authorList>
    </citation>
    <scope>NUCLEOTIDE SEQUENCE [LARGE SCALE GENOMIC DNA]</scope>
    <source>
        <strain evidence="2 3">3A-2</strain>
    </source>
</reference>
<sequence>MDQQFIQATTEHQVHAPAAGPSTAPVPIARRSRRRLSELGYEILKAYRLKLPTRPNAEQRRIILKHLRTVKGCEWYTDANLVRYFQDHGKDKDKRVEAIPEAIAQVAAFTEQLSLAAFTEEPPVEARSISARTLKILFPSLNSRTDAFENLEILLEEDPYPRPEVVKIWSDRLNVNLEDVNGWIAWKRSKASSWASSRPGTRAGTAALPTPEQSTSPEPSSTRVSPQDNNLDAYLPTPTSPTFKPSVAQIPASPTVKTEHEPLSIKAASQLLSAVQGSRQHLINSDNAPTTCATFKEFHRPFDDIISRLNEKLCKQEPIGS</sequence>
<evidence type="ECO:0000256" key="1">
    <source>
        <dbReference type="SAM" id="MobiDB-lite"/>
    </source>
</evidence>
<protein>
    <submittedName>
        <fullName evidence="2">Uncharacterized protein</fullName>
    </submittedName>
</protein>
<dbReference type="OrthoDB" id="2646043at2759"/>
<evidence type="ECO:0000313" key="2">
    <source>
        <dbReference type="EMBL" id="OCH86806.1"/>
    </source>
</evidence>
<gene>
    <name evidence="2" type="ORF">OBBRIDRAFT_796822</name>
</gene>
<feature type="region of interest" description="Disordered" evidence="1">
    <location>
        <begin position="1"/>
        <end position="26"/>
    </location>
</feature>
<accession>A0A8E2ALG9</accession>
<name>A0A8E2ALG9_9APHY</name>
<feature type="region of interest" description="Disordered" evidence="1">
    <location>
        <begin position="194"/>
        <end position="259"/>
    </location>
</feature>
<organism evidence="2 3">
    <name type="scientific">Obba rivulosa</name>
    <dbReference type="NCBI Taxonomy" id="1052685"/>
    <lineage>
        <taxon>Eukaryota</taxon>
        <taxon>Fungi</taxon>
        <taxon>Dikarya</taxon>
        <taxon>Basidiomycota</taxon>
        <taxon>Agaricomycotina</taxon>
        <taxon>Agaricomycetes</taxon>
        <taxon>Polyporales</taxon>
        <taxon>Gelatoporiaceae</taxon>
        <taxon>Obba</taxon>
    </lineage>
</organism>
<dbReference type="AlphaFoldDB" id="A0A8E2ALG9"/>
<dbReference type="Proteomes" id="UP000250043">
    <property type="component" value="Unassembled WGS sequence"/>
</dbReference>